<sequence length="50" mass="5595">MLRRRAEPDDLVPASLEAGPVRMDVDRHVVTVQGEQVPLPLKEFEPARAC</sequence>
<organism evidence="4 5">
    <name type="scientific">Angustibacter aerolatus</name>
    <dbReference type="NCBI Taxonomy" id="1162965"/>
    <lineage>
        <taxon>Bacteria</taxon>
        <taxon>Bacillati</taxon>
        <taxon>Actinomycetota</taxon>
        <taxon>Actinomycetes</taxon>
        <taxon>Kineosporiales</taxon>
        <taxon>Kineosporiaceae</taxon>
    </lineage>
</organism>
<name>A0ABQ6JHA2_9ACTN</name>
<keyword evidence="1 2" id="KW-0238">DNA-binding</keyword>
<evidence type="ECO:0000313" key="5">
    <source>
        <dbReference type="Proteomes" id="UP001157017"/>
    </source>
</evidence>
<proteinExistence type="predicted"/>
<evidence type="ECO:0000256" key="1">
    <source>
        <dbReference type="ARBA" id="ARBA00023125"/>
    </source>
</evidence>
<accession>A0ABQ6JHA2</accession>
<dbReference type="EMBL" id="BSUZ01000001">
    <property type="protein sequence ID" value="GMA87600.1"/>
    <property type="molecule type" value="Genomic_DNA"/>
</dbReference>
<feature type="DNA-binding region" description="OmpR/PhoB-type" evidence="2">
    <location>
        <begin position="13"/>
        <end position="50"/>
    </location>
</feature>
<keyword evidence="5" id="KW-1185">Reference proteome</keyword>
<gene>
    <name evidence="4" type="ORF">GCM10025868_28500</name>
</gene>
<evidence type="ECO:0000259" key="3">
    <source>
        <dbReference type="PROSITE" id="PS51755"/>
    </source>
</evidence>
<evidence type="ECO:0000313" key="4">
    <source>
        <dbReference type="EMBL" id="GMA87600.1"/>
    </source>
</evidence>
<comment type="caution">
    <text evidence="4">The sequence shown here is derived from an EMBL/GenBank/DDBJ whole genome shotgun (WGS) entry which is preliminary data.</text>
</comment>
<dbReference type="PROSITE" id="PS51755">
    <property type="entry name" value="OMPR_PHOB"/>
    <property type="match status" value="1"/>
</dbReference>
<reference evidence="5" key="1">
    <citation type="journal article" date="2019" name="Int. J. Syst. Evol. Microbiol.">
        <title>The Global Catalogue of Microorganisms (GCM) 10K type strain sequencing project: providing services to taxonomists for standard genome sequencing and annotation.</title>
        <authorList>
            <consortium name="The Broad Institute Genomics Platform"/>
            <consortium name="The Broad Institute Genome Sequencing Center for Infectious Disease"/>
            <person name="Wu L."/>
            <person name="Ma J."/>
        </authorList>
    </citation>
    <scope>NUCLEOTIDE SEQUENCE [LARGE SCALE GENOMIC DNA]</scope>
    <source>
        <strain evidence="5">NBRC 108730</strain>
    </source>
</reference>
<dbReference type="InterPro" id="IPR001867">
    <property type="entry name" value="OmpR/PhoB-type_DNA-bd"/>
</dbReference>
<dbReference type="Proteomes" id="UP001157017">
    <property type="component" value="Unassembled WGS sequence"/>
</dbReference>
<feature type="domain" description="OmpR/PhoB-type" evidence="3">
    <location>
        <begin position="13"/>
        <end position="50"/>
    </location>
</feature>
<evidence type="ECO:0000256" key="2">
    <source>
        <dbReference type="PROSITE-ProRule" id="PRU01091"/>
    </source>
</evidence>
<protein>
    <recommendedName>
        <fullName evidence="3">OmpR/PhoB-type domain-containing protein</fullName>
    </recommendedName>
</protein>